<keyword evidence="7" id="KW-0012">Acyltransferase</keyword>
<dbReference type="SMART" id="SM00823">
    <property type="entry name" value="PKS_PP"/>
    <property type="match status" value="1"/>
</dbReference>
<evidence type="ECO:0000256" key="5">
    <source>
        <dbReference type="ARBA" id="ARBA00023002"/>
    </source>
</evidence>
<dbReference type="InterPro" id="IPR029063">
    <property type="entry name" value="SAM-dependent_MTases_sf"/>
</dbReference>
<dbReference type="SMART" id="SM00825">
    <property type="entry name" value="PKS_KS"/>
    <property type="match status" value="1"/>
</dbReference>
<dbReference type="Gene3D" id="3.40.50.720">
    <property type="entry name" value="NAD(P)-binding Rossmann-like Domain"/>
    <property type="match status" value="2"/>
</dbReference>
<dbReference type="Pfam" id="PF08659">
    <property type="entry name" value="KR"/>
    <property type="match status" value="1"/>
</dbReference>
<dbReference type="CDD" id="cd05195">
    <property type="entry name" value="enoyl_red"/>
    <property type="match status" value="1"/>
</dbReference>
<keyword evidence="6" id="KW-0511">Multifunctional enzyme</keyword>
<dbReference type="SMART" id="SM00829">
    <property type="entry name" value="PKS_ER"/>
    <property type="match status" value="1"/>
</dbReference>
<dbReference type="SUPFAM" id="SSF55048">
    <property type="entry name" value="Probable ACP-binding domain of malonyl-CoA ACP transacylase"/>
    <property type="match status" value="1"/>
</dbReference>
<dbReference type="InterPro" id="IPR006162">
    <property type="entry name" value="Ppantetheine_attach_site"/>
</dbReference>
<dbReference type="Pfam" id="PF21089">
    <property type="entry name" value="PKS_DH_N"/>
    <property type="match status" value="1"/>
</dbReference>
<dbReference type="Gene3D" id="3.40.50.150">
    <property type="entry name" value="Vaccinia Virus protein VP39"/>
    <property type="match status" value="1"/>
</dbReference>
<evidence type="ECO:0000256" key="4">
    <source>
        <dbReference type="ARBA" id="ARBA00022857"/>
    </source>
</evidence>
<evidence type="ECO:0000256" key="1">
    <source>
        <dbReference type="ARBA" id="ARBA00022450"/>
    </source>
</evidence>
<dbReference type="InterPro" id="IPR036736">
    <property type="entry name" value="ACP-like_sf"/>
</dbReference>
<feature type="domain" description="PKS/mFAS DH" evidence="11">
    <location>
        <begin position="701"/>
        <end position="1027"/>
    </location>
</feature>
<dbReference type="InterPro" id="IPR011032">
    <property type="entry name" value="GroES-like_sf"/>
</dbReference>
<dbReference type="InterPro" id="IPR020843">
    <property type="entry name" value="ER"/>
</dbReference>
<dbReference type="SUPFAM" id="SSF52151">
    <property type="entry name" value="FabD/lysophospholipase-like"/>
    <property type="match status" value="1"/>
</dbReference>
<dbReference type="Pfam" id="PF16197">
    <property type="entry name" value="KAsynt_C_assoc"/>
    <property type="match status" value="1"/>
</dbReference>
<dbReference type="InterPro" id="IPR009081">
    <property type="entry name" value="PP-bd_ACP"/>
</dbReference>
<evidence type="ECO:0000256" key="2">
    <source>
        <dbReference type="ARBA" id="ARBA00022553"/>
    </source>
</evidence>
<feature type="domain" description="Ketosynthase family 3 (KS3)" evidence="10">
    <location>
        <begin position="1"/>
        <end position="199"/>
    </location>
</feature>
<evidence type="ECO:0000313" key="12">
    <source>
        <dbReference type="EMBL" id="KAK7717976.1"/>
    </source>
</evidence>
<dbReference type="Gene3D" id="1.10.1200.10">
    <property type="entry name" value="ACP-like"/>
    <property type="match status" value="1"/>
</dbReference>
<dbReference type="InterPro" id="IPR049551">
    <property type="entry name" value="PKS_DH_C"/>
</dbReference>
<feature type="region of interest" description="C-terminal hotdog fold" evidence="8">
    <location>
        <begin position="864"/>
        <end position="1027"/>
    </location>
</feature>
<dbReference type="InterPro" id="IPR057326">
    <property type="entry name" value="KR_dom"/>
</dbReference>
<dbReference type="InterPro" id="IPR020807">
    <property type="entry name" value="PKS_DH"/>
</dbReference>
<dbReference type="Pfam" id="PF13602">
    <property type="entry name" value="ADH_zinc_N_2"/>
    <property type="match status" value="1"/>
</dbReference>
<keyword evidence="4" id="KW-0521">NADP</keyword>
<dbReference type="InterPro" id="IPR036291">
    <property type="entry name" value="NAD(P)-bd_dom_sf"/>
</dbReference>
<dbReference type="InterPro" id="IPR020806">
    <property type="entry name" value="PKS_PP-bd"/>
</dbReference>
<comment type="caution">
    <text evidence="12">The sequence shown here is derived from an EMBL/GenBank/DDBJ whole genome shotgun (WGS) entry which is preliminary data.</text>
</comment>
<dbReference type="Gene3D" id="3.10.129.110">
    <property type="entry name" value="Polyketide synthase dehydratase"/>
    <property type="match status" value="1"/>
</dbReference>
<dbReference type="Gene3D" id="3.30.70.3290">
    <property type="match status" value="1"/>
</dbReference>
<evidence type="ECO:0000259" key="10">
    <source>
        <dbReference type="PROSITE" id="PS52004"/>
    </source>
</evidence>
<organism evidence="12 13">
    <name type="scientific">Diaporthe eres</name>
    <name type="common">Phomopsis oblonga</name>
    <dbReference type="NCBI Taxonomy" id="83184"/>
    <lineage>
        <taxon>Eukaryota</taxon>
        <taxon>Fungi</taxon>
        <taxon>Dikarya</taxon>
        <taxon>Ascomycota</taxon>
        <taxon>Pezizomycotina</taxon>
        <taxon>Sordariomycetes</taxon>
        <taxon>Sordariomycetidae</taxon>
        <taxon>Diaporthales</taxon>
        <taxon>Diaporthaceae</taxon>
        <taxon>Diaporthe</taxon>
        <taxon>Diaporthe eres species complex</taxon>
    </lineage>
</organism>
<keyword evidence="5" id="KW-0560">Oxidoreductase</keyword>
<dbReference type="InterPro" id="IPR014043">
    <property type="entry name" value="Acyl_transferase_dom"/>
</dbReference>
<dbReference type="InterPro" id="IPR042104">
    <property type="entry name" value="PKS_dehydratase_sf"/>
</dbReference>
<keyword evidence="3" id="KW-0808">Transferase</keyword>
<evidence type="ECO:0000256" key="7">
    <source>
        <dbReference type="ARBA" id="ARBA00023315"/>
    </source>
</evidence>
<dbReference type="SUPFAM" id="SSF51735">
    <property type="entry name" value="NAD(P)-binding Rossmann-fold domains"/>
    <property type="match status" value="3"/>
</dbReference>
<dbReference type="InterPro" id="IPR016035">
    <property type="entry name" value="Acyl_Trfase/lysoPLipase"/>
</dbReference>
<dbReference type="CDD" id="cd00833">
    <property type="entry name" value="PKS"/>
    <property type="match status" value="1"/>
</dbReference>
<evidence type="ECO:0000256" key="8">
    <source>
        <dbReference type="PROSITE-ProRule" id="PRU01363"/>
    </source>
</evidence>
<dbReference type="SMART" id="SM00822">
    <property type="entry name" value="PKS_KR"/>
    <property type="match status" value="1"/>
</dbReference>
<dbReference type="InterPro" id="IPR016039">
    <property type="entry name" value="Thiolase-like"/>
</dbReference>
<evidence type="ECO:0000256" key="3">
    <source>
        <dbReference type="ARBA" id="ARBA00022679"/>
    </source>
</evidence>
<dbReference type="PROSITE" id="PS52004">
    <property type="entry name" value="KS3_2"/>
    <property type="match status" value="1"/>
</dbReference>
<dbReference type="CDD" id="cd02440">
    <property type="entry name" value="AdoMet_MTases"/>
    <property type="match status" value="1"/>
</dbReference>
<dbReference type="InterPro" id="IPR032821">
    <property type="entry name" value="PKS_assoc"/>
</dbReference>
<feature type="region of interest" description="N-terminal hotdog fold" evidence="8">
    <location>
        <begin position="701"/>
        <end position="839"/>
    </location>
</feature>
<proteinExistence type="predicted"/>
<evidence type="ECO:0000313" key="13">
    <source>
        <dbReference type="Proteomes" id="UP001430848"/>
    </source>
</evidence>
<dbReference type="InterPro" id="IPR013217">
    <property type="entry name" value="Methyltransf_12"/>
</dbReference>
<dbReference type="SUPFAM" id="SSF53901">
    <property type="entry name" value="Thiolase-like"/>
    <property type="match status" value="1"/>
</dbReference>
<dbReference type="PANTHER" id="PTHR43775">
    <property type="entry name" value="FATTY ACID SYNTHASE"/>
    <property type="match status" value="1"/>
</dbReference>
<dbReference type="InterPro" id="IPR020841">
    <property type="entry name" value="PKS_Beta-ketoAc_synthase_dom"/>
</dbReference>
<evidence type="ECO:0000259" key="11">
    <source>
        <dbReference type="PROSITE" id="PS52019"/>
    </source>
</evidence>
<accession>A0ABR1NWF0</accession>
<dbReference type="Gene3D" id="3.40.366.10">
    <property type="entry name" value="Malonyl-Coenzyme A Acyl Carrier Protein, domain 2"/>
    <property type="match status" value="1"/>
</dbReference>
<dbReference type="InterPro" id="IPR049900">
    <property type="entry name" value="PKS_mFAS_DH"/>
</dbReference>
<dbReference type="Pfam" id="PF14765">
    <property type="entry name" value="PS-DH"/>
    <property type="match status" value="1"/>
</dbReference>
<dbReference type="SUPFAM" id="SSF47336">
    <property type="entry name" value="ACP-like"/>
    <property type="match status" value="1"/>
</dbReference>
<dbReference type="PROSITE" id="PS00012">
    <property type="entry name" value="PHOSPHOPANTETHEINE"/>
    <property type="match status" value="1"/>
</dbReference>
<feature type="active site" description="Proton acceptor; for dehydratase activity" evidence="8">
    <location>
        <position position="733"/>
    </location>
</feature>
<dbReference type="SUPFAM" id="SSF53335">
    <property type="entry name" value="S-adenosyl-L-methionine-dependent methyltransferases"/>
    <property type="match status" value="1"/>
</dbReference>
<sequence length="2294" mass="249533">MFRASGYGRGEGSGTIIIKRLDDAIRDGDNVRAVVLNSGSNQDGKTETITAPSQDAQEALIRTVYEKAGLDPAETGYFEAHGTGTPTGDPLEVGAISAVFSAAKSAQDPLRIGSVKSNIGHTETASGLASLIKVTLALEKGIVPPSATFETPNPVLRLQERNLVVPPAPEPWPEVNGVRRASVNNFGYGGTNAHVIMEGFESYMRRQANGTAPSTVLNGWHEHVTSRLVVLSAKEEQAALNMAKNLKTHLEGLDITNQEKYFDSLVYTLGQKRTRLPWTSAFPVNNITDLIKILDGARFKPRRTASTTPKIGFVLTGQGAQWYAMGRELIEAYPVFKAAVLEAEEALRDVGCDWSLIEELTRDAESTRVNDIAFSTPLSVVVQIALIRLLGSWGVDPAAVTSHSSGEIPAAYAAGAISLRTAMAICFARSQLAGKKIAGVQPGGMMAVGLGPVAAQEYIDKITSGRIVIACYNSPSSITASGDVQGIEELEAMLKADGVFARRLKIDAAYHSHHMEALADAYHTWLKTLMVEQDTMSPDVIFSSPTTGDRESCGKIISNPLHWVQSLTRPVAFVKAFTAMCFENEKAKSSSVDIVVEVGPHAALSGPIQEVIGSEDFKGCAVEYFPTLVRKRSAIETMQELAANLLKAGCKINMEAINFPFGRKNARLLQDLPRYPWNHSIRHWAEPRVSKAVRSRARPSHDLVGSLVPGTNSITPTWRHIIRLADIPWLRDHVVQSDILFPGAGFLCMAVEASAQMAVSEGKTPVGYRLRDVQIERGLLIPDTLDASKGVELQLTLEGTDDKTIATPGWRSFRICSVTANNEWTEHCSGLIGVESGNGSSKTMEWQDPLSNVRLARHGQDNEYWKVMDPEDLYAAIRGTGIDHGPVFQNIQTVNQRKNQSLASVKIADTATTMPCGHEDPHVIHPTTIDSIFQASYSAYLATPESGSKLSTPLVPRTIKSIEIRAGELPQAESLIKIYCDVTNASTDGFTSDMAIYSTDAADSTDTQPLLQITGFTVTAIGPAIEPQQSDIFDLEKLATVDWKKDITFLSKDQLRQELSSPSDAGEADVMTDLSRVTFHYIRRALEQLTEETAAQLEWYHDKYVTWMKLQVILAQQDELAAGSSAWFDDPPELVAKLAAKVRAATVNGEMVCCLGPQIPAILRREVTPLEAMMEDKLLHRYYEGAIKWERTTCKLGRLVRRMADKNPRMRVLEIGAGTGGATKRVLSAVGHQAASYDFTDISNGFFEEAQKVLAEYSDIMRYKRLDVEQDPAAQGFEEGSYDVIVACQVLHATKNMEHTLSNVRRLLKPGGRLCLMETTKDALDLLFAFGLLPVESVIVHQFQKTGFGGIEMEVHDCEDEEFYSFSVISATVPKEVDAETADLDTVIVTGQDSLPSEWIGALQTSLADVTGHRPQIVPLEDALYAGKICVFVGGDHTLLDPTPEQFDAVKAACIHSKGLLWVTSGAAIDSENPVAAMSLGFLRTIRSEYSGKRLVHLDLEHGDTWSPDSLFNIAQVFASVFDPSEEVNDFEYAVRDGAVLIPRYTKDDARISRLFYQPTNATASDNMEPFAQKDRPLRLDVGVPGLLDTLHFVDNPDATRPLPDDHVETIPKAFGINFRDVMTAMGQLESDLTGLECSGVIKRVGPLAAARSNLRPGDRVAALLRGHFADTVATNWTSVVPIPDGMSFETAASIPLAFATSYIALVDLAHIQAGESVLIHSAAGGVGQAAVTIAQHIGAEVFVTVGSQAKRQFMTDKYGIPDDHIFSSRDHTFAAGIMQVTNGRGVDVVLNSLAGSLLQKSLNCVARFGRFVEIGKRDLEGNSKLEMEVFKRQVAFASLDLLQMEEFKGEWVQRALKSLMHLLRNGNIVPNEPIVSYPLAEVEKPFRLMQAGKHIGKFVLTVRPDEMVPVGQRKNEASLRPDASYLIVGGLGGIGRSICHWMADKGAKNIIVMSRSAGSSKKSHEVVEEMRKLGVKLLPVSCDVSDPLALSRAVEESGKTMPPVRGVVQAAMVLSDSILEQMTLDAWLTATRPKVHGSLNLHKQFSSPEVDFFIMLSLLSGVTGFVSQSNYAAGNTFQDALARHRVCSGLHAASVDIGIVNSVGYLIEHKEQMERLRKQQYHVLSETDVLSVIEEAIVSKPERQMLLGLNGANLDNPTEARFWSLPWRAKTSDAGSSASAGKASSNNAGDLAGVLSSAATFSDAVDAVRKSIVAKLMDIFMIDEADIDPTRSVSDLGVDSLVAVELRNLLALRAGAKVSIFDIMSSASLNALAENITTKSSFVDASLIEAKDS</sequence>
<feature type="active site" description="Proton donor; for dehydratase activity" evidence="8">
    <location>
        <position position="930"/>
    </location>
</feature>
<evidence type="ECO:0000256" key="6">
    <source>
        <dbReference type="ARBA" id="ARBA00023268"/>
    </source>
</evidence>
<dbReference type="PANTHER" id="PTHR43775:SF29">
    <property type="entry name" value="ASPERFURANONE POLYKETIDE SYNTHASE AFOG-RELATED"/>
    <property type="match status" value="1"/>
</dbReference>
<dbReference type="SMART" id="SM00827">
    <property type="entry name" value="PKS_AT"/>
    <property type="match status" value="1"/>
</dbReference>
<dbReference type="Pfam" id="PF00698">
    <property type="entry name" value="Acyl_transf_1"/>
    <property type="match status" value="1"/>
</dbReference>
<gene>
    <name evidence="12" type="ORF">SLS63_010627</name>
</gene>
<dbReference type="InterPro" id="IPR014031">
    <property type="entry name" value="Ketoacyl_synth_C"/>
</dbReference>
<dbReference type="Gene3D" id="3.90.180.10">
    <property type="entry name" value="Medium-chain alcohol dehydrogenases, catalytic domain"/>
    <property type="match status" value="1"/>
</dbReference>
<dbReference type="Pfam" id="PF08242">
    <property type="entry name" value="Methyltransf_12"/>
    <property type="match status" value="1"/>
</dbReference>
<dbReference type="PROSITE" id="PS50075">
    <property type="entry name" value="CARRIER"/>
    <property type="match status" value="1"/>
</dbReference>
<keyword evidence="13" id="KW-1185">Reference proteome</keyword>
<protein>
    <submittedName>
        <fullName evidence="12">PKS/NRPS-like protein biosynthetic cluster</fullName>
    </submittedName>
</protein>
<dbReference type="SUPFAM" id="SSF50129">
    <property type="entry name" value="GroES-like"/>
    <property type="match status" value="1"/>
</dbReference>
<keyword evidence="1" id="KW-0596">Phosphopantetheine</keyword>
<dbReference type="InterPro" id="IPR049552">
    <property type="entry name" value="PKS_DH_N"/>
</dbReference>
<dbReference type="InterPro" id="IPR050091">
    <property type="entry name" value="PKS_NRPS_Biosynth_Enz"/>
</dbReference>
<dbReference type="InterPro" id="IPR016036">
    <property type="entry name" value="Malonyl_transacylase_ACP-bd"/>
</dbReference>
<dbReference type="SMART" id="SM00826">
    <property type="entry name" value="PKS_DH"/>
    <property type="match status" value="1"/>
</dbReference>
<keyword evidence="2" id="KW-0597">Phosphoprotein</keyword>
<reference evidence="12 13" key="1">
    <citation type="submission" date="2024-02" db="EMBL/GenBank/DDBJ databases">
        <title>De novo assembly and annotation of 12 fungi associated with fruit tree decline syndrome in Ontario, Canada.</title>
        <authorList>
            <person name="Sulman M."/>
            <person name="Ellouze W."/>
            <person name="Ilyukhin E."/>
        </authorList>
    </citation>
    <scope>NUCLEOTIDE SEQUENCE [LARGE SCALE GENOMIC DNA]</scope>
    <source>
        <strain evidence="12 13">M169</strain>
    </source>
</reference>
<dbReference type="PROSITE" id="PS52019">
    <property type="entry name" value="PKS_MFAS_DH"/>
    <property type="match status" value="1"/>
</dbReference>
<name>A0ABR1NWF0_DIAER</name>
<evidence type="ECO:0000259" key="9">
    <source>
        <dbReference type="PROSITE" id="PS50075"/>
    </source>
</evidence>
<dbReference type="Pfam" id="PF23297">
    <property type="entry name" value="ACP_SdgA_C"/>
    <property type="match status" value="1"/>
</dbReference>
<dbReference type="Proteomes" id="UP001430848">
    <property type="component" value="Unassembled WGS sequence"/>
</dbReference>
<dbReference type="EMBL" id="JAKNSF020000090">
    <property type="protein sequence ID" value="KAK7717976.1"/>
    <property type="molecule type" value="Genomic_DNA"/>
</dbReference>
<feature type="domain" description="Carrier" evidence="9">
    <location>
        <begin position="2204"/>
        <end position="2281"/>
    </location>
</feature>
<dbReference type="Pfam" id="PF02801">
    <property type="entry name" value="Ketoacyl-synt_C"/>
    <property type="match status" value="1"/>
</dbReference>
<dbReference type="InterPro" id="IPR001227">
    <property type="entry name" value="Ac_transferase_dom_sf"/>
</dbReference>
<dbReference type="InterPro" id="IPR013968">
    <property type="entry name" value="PKS_KR"/>
</dbReference>
<dbReference type="Gene3D" id="3.40.47.10">
    <property type="match status" value="1"/>
</dbReference>